<dbReference type="EMBL" id="LBUU01000001">
    <property type="protein sequence ID" value="KKQ71078.1"/>
    <property type="molecule type" value="Genomic_DNA"/>
</dbReference>
<comment type="caution">
    <text evidence="2">The sequence shown here is derived from an EMBL/GenBank/DDBJ whole genome shotgun (WGS) entry which is preliminary data.</text>
</comment>
<name>A0A0G0JU82_9BACT</name>
<feature type="transmembrane region" description="Helical" evidence="1">
    <location>
        <begin position="18"/>
        <end position="41"/>
    </location>
</feature>
<dbReference type="AlphaFoldDB" id="A0A0G0JU82"/>
<protein>
    <submittedName>
        <fullName evidence="2">Uncharacterized protein</fullName>
    </submittedName>
</protein>
<feature type="transmembrane region" description="Helical" evidence="1">
    <location>
        <begin position="47"/>
        <end position="65"/>
    </location>
</feature>
<dbReference type="Proteomes" id="UP000034022">
    <property type="component" value="Unassembled WGS sequence"/>
</dbReference>
<organism evidence="2 3">
    <name type="scientific">Candidatus Falkowbacteria bacterium GW2011_GWE1_38_31</name>
    <dbReference type="NCBI Taxonomy" id="1618638"/>
    <lineage>
        <taxon>Bacteria</taxon>
        <taxon>Candidatus Falkowiibacteriota</taxon>
    </lineage>
</organism>
<sequence length="67" mass="7800">MSEIQNQHYEKYHKAKKIFIRVFLICLGIFLMGYGIIAMFFNFKIGLAIAVVGIGLLFYLLYMAYNP</sequence>
<reference evidence="2 3" key="1">
    <citation type="journal article" date="2015" name="Nature">
        <title>rRNA introns, odd ribosomes, and small enigmatic genomes across a large radiation of phyla.</title>
        <authorList>
            <person name="Brown C.T."/>
            <person name="Hug L.A."/>
            <person name="Thomas B.C."/>
            <person name="Sharon I."/>
            <person name="Castelle C.J."/>
            <person name="Singh A."/>
            <person name="Wilkins M.J."/>
            <person name="Williams K.H."/>
            <person name="Banfield J.F."/>
        </authorList>
    </citation>
    <scope>NUCLEOTIDE SEQUENCE [LARGE SCALE GENOMIC DNA]</scope>
</reference>
<accession>A0A0G0JU82</accession>
<gene>
    <name evidence="2" type="ORF">US91_C0001G0005</name>
</gene>
<keyword evidence="1" id="KW-0812">Transmembrane</keyword>
<keyword evidence="1" id="KW-0472">Membrane</keyword>
<evidence type="ECO:0000313" key="3">
    <source>
        <dbReference type="Proteomes" id="UP000034022"/>
    </source>
</evidence>
<keyword evidence="1" id="KW-1133">Transmembrane helix</keyword>
<evidence type="ECO:0000313" key="2">
    <source>
        <dbReference type="EMBL" id="KKQ71078.1"/>
    </source>
</evidence>
<proteinExistence type="predicted"/>
<evidence type="ECO:0000256" key="1">
    <source>
        <dbReference type="SAM" id="Phobius"/>
    </source>
</evidence>